<keyword evidence="5" id="KW-1185">Reference proteome</keyword>
<organism evidence="4 5">
    <name type="scientific">Acrocarpospora pleiomorpha</name>
    <dbReference type="NCBI Taxonomy" id="90975"/>
    <lineage>
        <taxon>Bacteria</taxon>
        <taxon>Bacillati</taxon>
        <taxon>Actinomycetota</taxon>
        <taxon>Actinomycetes</taxon>
        <taxon>Streptosporangiales</taxon>
        <taxon>Streptosporangiaceae</taxon>
        <taxon>Acrocarpospora</taxon>
    </lineage>
</organism>
<evidence type="ECO:0000313" key="4">
    <source>
        <dbReference type="EMBL" id="GES25134.1"/>
    </source>
</evidence>
<dbReference type="PROSITE" id="PS50935">
    <property type="entry name" value="SSB"/>
    <property type="match status" value="1"/>
</dbReference>
<dbReference type="InterPro" id="IPR011344">
    <property type="entry name" value="ssDNA-bd"/>
</dbReference>
<dbReference type="OrthoDB" id="9809878at2"/>
<dbReference type="GO" id="GO:0006260">
    <property type="term" value="P:DNA replication"/>
    <property type="evidence" value="ECO:0007669"/>
    <property type="project" value="InterPro"/>
</dbReference>
<dbReference type="Proteomes" id="UP000377595">
    <property type="component" value="Unassembled WGS sequence"/>
</dbReference>
<dbReference type="RefSeq" id="WP_155349925.1">
    <property type="nucleotide sequence ID" value="NZ_BAAAHM010000002.1"/>
</dbReference>
<evidence type="ECO:0000313" key="5">
    <source>
        <dbReference type="Proteomes" id="UP000377595"/>
    </source>
</evidence>
<dbReference type="Pfam" id="PF00436">
    <property type="entry name" value="SSB"/>
    <property type="match status" value="1"/>
</dbReference>
<dbReference type="NCBIfam" id="TIGR00621">
    <property type="entry name" value="ssb"/>
    <property type="match status" value="1"/>
</dbReference>
<keyword evidence="1 2" id="KW-0238">DNA-binding</keyword>
<dbReference type="GO" id="GO:0003697">
    <property type="term" value="F:single-stranded DNA binding"/>
    <property type="evidence" value="ECO:0007669"/>
    <property type="project" value="InterPro"/>
</dbReference>
<gene>
    <name evidence="4" type="ORF">Aple_080330</name>
</gene>
<accession>A0A5M3XVA6</accession>
<comment type="caution">
    <text evidence="4">The sequence shown here is derived from an EMBL/GenBank/DDBJ whole genome shotgun (WGS) entry which is preliminary data.</text>
</comment>
<dbReference type="InterPro" id="IPR000424">
    <property type="entry name" value="Primosome_PriB/ssb"/>
</dbReference>
<dbReference type="SUPFAM" id="SSF50249">
    <property type="entry name" value="Nucleic acid-binding proteins"/>
    <property type="match status" value="1"/>
</dbReference>
<evidence type="ECO:0000256" key="1">
    <source>
        <dbReference type="ARBA" id="ARBA00023125"/>
    </source>
</evidence>
<reference evidence="4 5" key="1">
    <citation type="submission" date="2019-10" db="EMBL/GenBank/DDBJ databases">
        <title>Whole genome shotgun sequence of Acrocarpospora pleiomorpha NBRC 16267.</title>
        <authorList>
            <person name="Ichikawa N."/>
            <person name="Kimura A."/>
            <person name="Kitahashi Y."/>
            <person name="Komaki H."/>
            <person name="Oguchi A."/>
        </authorList>
    </citation>
    <scope>NUCLEOTIDE SEQUENCE [LARGE SCALE GENOMIC DNA]</scope>
    <source>
        <strain evidence="4 5">NBRC 16267</strain>
    </source>
</reference>
<dbReference type="InterPro" id="IPR012340">
    <property type="entry name" value="NA-bd_OB-fold"/>
</dbReference>
<dbReference type="CDD" id="cd04496">
    <property type="entry name" value="SSB_OBF"/>
    <property type="match status" value="1"/>
</dbReference>
<evidence type="ECO:0000256" key="3">
    <source>
        <dbReference type="RuleBase" id="RU000524"/>
    </source>
</evidence>
<proteinExistence type="predicted"/>
<dbReference type="EMBL" id="BLAF01000062">
    <property type="protein sequence ID" value="GES25134.1"/>
    <property type="molecule type" value="Genomic_DNA"/>
</dbReference>
<dbReference type="AlphaFoldDB" id="A0A5M3XVA6"/>
<sequence length="262" mass="27124">MSEIYVTLSGNVTDDPKQFHFGDGSRATSMRVAVNRRFLDRQTQTWQDGETTFYTVRCYRALADHVAQSVRRGHPVVVSGKLRVKQFERGGEQRFWVEVEAVSVGHDLKWGISSFERPVRGSTGPVAAARDLRAMEDATREWELTTVPSNTLRLLEGGAGRLDAEHAEPYMADGAYESVADGLAGGLAGGAAGGLGGGLAGGAAGGLGDGLAGDAAGLVDDQVGGLAGGEVGGLAGVAGLVEGSVDDGQEVPWPGDAMPLAA</sequence>
<name>A0A5M3XVA6_9ACTN</name>
<evidence type="ECO:0000256" key="2">
    <source>
        <dbReference type="PROSITE-ProRule" id="PRU00252"/>
    </source>
</evidence>
<dbReference type="Gene3D" id="2.40.50.140">
    <property type="entry name" value="Nucleic acid-binding proteins"/>
    <property type="match status" value="1"/>
</dbReference>
<protein>
    <recommendedName>
        <fullName evidence="3">Single-stranded DNA-binding protein</fullName>
    </recommendedName>
</protein>